<feature type="region of interest" description="Disordered" evidence="1">
    <location>
        <begin position="311"/>
        <end position="331"/>
    </location>
</feature>
<organism evidence="2 3">
    <name type="scientific">Meripilus lineatus</name>
    <dbReference type="NCBI Taxonomy" id="2056292"/>
    <lineage>
        <taxon>Eukaryota</taxon>
        <taxon>Fungi</taxon>
        <taxon>Dikarya</taxon>
        <taxon>Basidiomycota</taxon>
        <taxon>Agaricomycotina</taxon>
        <taxon>Agaricomycetes</taxon>
        <taxon>Polyporales</taxon>
        <taxon>Meripilaceae</taxon>
        <taxon>Meripilus</taxon>
    </lineage>
</organism>
<evidence type="ECO:0000256" key="1">
    <source>
        <dbReference type="SAM" id="MobiDB-lite"/>
    </source>
</evidence>
<keyword evidence="3" id="KW-1185">Reference proteome</keyword>
<feature type="region of interest" description="Disordered" evidence="1">
    <location>
        <begin position="443"/>
        <end position="466"/>
    </location>
</feature>
<comment type="caution">
    <text evidence="2">The sequence shown here is derived from an EMBL/GenBank/DDBJ whole genome shotgun (WGS) entry which is preliminary data.</text>
</comment>
<protein>
    <submittedName>
        <fullName evidence="2">Uncharacterized protein</fullName>
    </submittedName>
</protein>
<dbReference type="EMBL" id="JANAWD010000506">
    <property type="protein sequence ID" value="KAJ3478500.1"/>
    <property type="molecule type" value="Genomic_DNA"/>
</dbReference>
<evidence type="ECO:0000313" key="3">
    <source>
        <dbReference type="Proteomes" id="UP001212997"/>
    </source>
</evidence>
<dbReference type="AlphaFoldDB" id="A0AAD5UV42"/>
<dbReference type="Proteomes" id="UP001212997">
    <property type="component" value="Unassembled WGS sequence"/>
</dbReference>
<accession>A0AAD5UV42</accession>
<name>A0AAD5UV42_9APHY</name>
<sequence>MSAHNNLLPASAFPNGRGQLGAYLLGLAPPPPPSQQEIAVARMYHVLDQPNVPIVPVPINPSQDVEEDDPNEASDVDDVEVAVNEPGPAVVLPAEPVDNQHENKTIECDIPLNTNIAKKDIVMDHHRLSMTLEPVDFLEKICMIMGLDRKAAHLAYKLNGEARSTPPHILQTDRDVNILYEHIRELRQRATKRSKEIKVEIINRDMVAREPKNTQKRKRGPEGVLVEAAGQGSNVAEFEKCSRLLRCTHVVGGENRFCWVDPNDPTAHHPLGLADVQLWARLMRDGAADPNCVQPPRSDHFKFLTSTLPRRDEAPSHCSGGGRHNRLGRNPLGPNGIHVHLGCSGEHDTSLTKHSSLENVVAHDRDDPLTIEAAVNLLHARMPHANFPSYLPSLTHAGIHYAQNVLDFKYEKKFLTDQGGIPEGCVHTFIREVEHEIQIHNNAKRPRLAVPPNDEGDEGVQNENAA</sequence>
<evidence type="ECO:0000313" key="2">
    <source>
        <dbReference type="EMBL" id="KAJ3478500.1"/>
    </source>
</evidence>
<gene>
    <name evidence="2" type="ORF">NLI96_g9708</name>
</gene>
<proteinExistence type="predicted"/>
<reference evidence="2" key="1">
    <citation type="submission" date="2022-07" db="EMBL/GenBank/DDBJ databases">
        <title>Genome Sequence of Physisporinus lineatus.</title>
        <authorList>
            <person name="Buettner E."/>
        </authorList>
    </citation>
    <scope>NUCLEOTIDE SEQUENCE</scope>
    <source>
        <strain evidence="2">VT162</strain>
    </source>
</reference>